<accession>Q0FW61</accession>
<dbReference type="Proteomes" id="UP000006230">
    <property type="component" value="Unassembled WGS sequence"/>
</dbReference>
<comment type="caution">
    <text evidence="1">The sequence shown here is derived from an EMBL/GenBank/DDBJ whole genome shotgun (WGS) entry which is preliminary data.</text>
</comment>
<keyword evidence="2" id="KW-1185">Reference proteome</keyword>
<reference evidence="1 2" key="1">
    <citation type="journal article" date="2010" name="J. Bacteriol.">
        <title>Genome sequences of Pelagibaca bermudensis HTCC2601T and Maritimibacter alkaliphilus HTCC2654T, the type strains of two marine Roseobacter genera.</title>
        <authorList>
            <person name="Thrash J.C."/>
            <person name="Cho J.C."/>
            <person name="Ferriera S."/>
            <person name="Johnson J."/>
            <person name="Vergin K.L."/>
            <person name="Giovannoni S.J."/>
        </authorList>
    </citation>
    <scope>NUCLEOTIDE SEQUENCE [LARGE SCALE GENOMIC DNA]</scope>
    <source>
        <strain evidence="2">DSM 26914 / JCM 13377 / KCTC 12554 / HTCC2601</strain>
    </source>
</reference>
<evidence type="ECO:0000313" key="2">
    <source>
        <dbReference type="Proteomes" id="UP000006230"/>
    </source>
</evidence>
<organism evidence="1 2">
    <name type="scientific">Salipiger bermudensis (strain DSM 26914 / JCM 13377 / KCTC 12554 / HTCC2601)</name>
    <name type="common">Pelagibaca bermudensis</name>
    <dbReference type="NCBI Taxonomy" id="314265"/>
    <lineage>
        <taxon>Bacteria</taxon>
        <taxon>Pseudomonadati</taxon>
        <taxon>Pseudomonadota</taxon>
        <taxon>Alphaproteobacteria</taxon>
        <taxon>Rhodobacterales</taxon>
        <taxon>Roseobacteraceae</taxon>
        <taxon>Salipiger</taxon>
    </lineage>
</organism>
<gene>
    <name evidence="1" type="ORF">R2601_03923</name>
</gene>
<sequence>MLSPGSTMAWPFSSEVASAFSSEERKSICRRAWACATSSMMVPRCSSVRLCQKSLL</sequence>
<dbReference type="EMBL" id="AATQ01000001">
    <property type="protein sequence ID" value="EAU48691.1"/>
    <property type="molecule type" value="Genomic_DNA"/>
</dbReference>
<dbReference type="STRING" id="314265.R2601_03923"/>
<proteinExistence type="predicted"/>
<protein>
    <submittedName>
        <fullName evidence="1">Uncharacterized protein</fullName>
    </submittedName>
</protein>
<evidence type="ECO:0000313" key="1">
    <source>
        <dbReference type="EMBL" id="EAU48691.1"/>
    </source>
</evidence>
<dbReference type="AlphaFoldDB" id="Q0FW61"/>
<dbReference type="HOGENOM" id="CLU_3010216_0_0_5"/>
<name>Q0FW61_SALBH</name>